<comment type="caution">
    <text evidence="2">The sequence shown here is derived from an EMBL/GenBank/DDBJ whole genome shotgun (WGS) entry which is preliminary data.</text>
</comment>
<feature type="non-terminal residue" evidence="2">
    <location>
        <position position="1"/>
    </location>
</feature>
<reference evidence="2" key="1">
    <citation type="submission" date="2019-08" db="EMBL/GenBank/DDBJ databases">
        <title>The genome of the North American firefly Photinus pyralis.</title>
        <authorList>
            <consortium name="Photinus pyralis genome working group"/>
            <person name="Fallon T.R."/>
            <person name="Sander Lower S.E."/>
            <person name="Weng J.-K."/>
        </authorList>
    </citation>
    <scope>NUCLEOTIDE SEQUENCE</scope>
    <source>
        <strain evidence="2">TRF0915ILg1</strain>
        <tissue evidence="2">Whole body</tissue>
    </source>
</reference>
<evidence type="ECO:0000256" key="1">
    <source>
        <dbReference type="SAM" id="MobiDB-lite"/>
    </source>
</evidence>
<dbReference type="Proteomes" id="UP000801492">
    <property type="component" value="Unassembled WGS sequence"/>
</dbReference>
<gene>
    <name evidence="2" type="ORF">ILUMI_07767</name>
</gene>
<feature type="compositionally biased region" description="Basic and acidic residues" evidence="1">
    <location>
        <begin position="1"/>
        <end position="18"/>
    </location>
</feature>
<dbReference type="EMBL" id="VTPC01003521">
    <property type="protein sequence ID" value="KAF2898409.1"/>
    <property type="molecule type" value="Genomic_DNA"/>
</dbReference>
<accession>A0A8K0GG09</accession>
<feature type="compositionally biased region" description="Polar residues" evidence="1">
    <location>
        <begin position="86"/>
        <end position="100"/>
    </location>
</feature>
<name>A0A8K0GG09_IGNLU</name>
<organism evidence="2 3">
    <name type="scientific">Ignelater luminosus</name>
    <name type="common">Cucubano</name>
    <name type="synonym">Pyrophorus luminosus</name>
    <dbReference type="NCBI Taxonomy" id="2038154"/>
    <lineage>
        <taxon>Eukaryota</taxon>
        <taxon>Metazoa</taxon>
        <taxon>Ecdysozoa</taxon>
        <taxon>Arthropoda</taxon>
        <taxon>Hexapoda</taxon>
        <taxon>Insecta</taxon>
        <taxon>Pterygota</taxon>
        <taxon>Neoptera</taxon>
        <taxon>Endopterygota</taxon>
        <taxon>Coleoptera</taxon>
        <taxon>Polyphaga</taxon>
        <taxon>Elateriformia</taxon>
        <taxon>Elateroidea</taxon>
        <taxon>Elateridae</taxon>
        <taxon>Agrypninae</taxon>
        <taxon>Pyrophorini</taxon>
        <taxon>Ignelater</taxon>
    </lineage>
</organism>
<dbReference type="AlphaFoldDB" id="A0A8K0GG09"/>
<feature type="region of interest" description="Disordered" evidence="1">
    <location>
        <begin position="1"/>
        <end position="38"/>
    </location>
</feature>
<feature type="region of interest" description="Disordered" evidence="1">
    <location>
        <begin position="67"/>
        <end position="112"/>
    </location>
</feature>
<keyword evidence="3" id="KW-1185">Reference proteome</keyword>
<evidence type="ECO:0000313" key="2">
    <source>
        <dbReference type="EMBL" id="KAF2898409.1"/>
    </source>
</evidence>
<sequence>MLKHEVKQKDREIAELRSKGNVPVGAQVGQGELKGTVGVPNRGYAAAAARPKQATYAMKVTAKEVGDIGQDIMAEGGGGPRRRDSNSSTVSEGEPSSQGAGSDREQLESPEDVLNNRVRELSRIILHSIPAGADSIKVESRRACREAAEKVRDYAMEM</sequence>
<protein>
    <submittedName>
        <fullName evidence="2">Uncharacterized protein</fullName>
    </submittedName>
</protein>
<proteinExistence type="predicted"/>
<evidence type="ECO:0000313" key="3">
    <source>
        <dbReference type="Proteomes" id="UP000801492"/>
    </source>
</evidence>